<gene>
    <name evidence="3" type="ORF">F7D42_11450</name>
</gene>
<dbReference type="Proteomes" id="UP000358159">
    <property type="component" value="Unassembled WGS sequence"/>
</dbReference>
<organism evidence="3 4">
    <name type="scientific">Segatella copri</name>
    <dbReference type="NCBI Taxonomy" id="165179"/>
    <lineage>
        <taxon>Bacteria</taxon>
        <taxon>Pseudomonadati</taxon>
        <taxon>Bacteroidota</taxon>
        <taxon>Bacteroidia</taxon>
        <taxon>Bacteroidales</taxon>
        <taxon>Prevotellaceae</taxon>
        <taxon>Segatella</taxon>
    </lineage>
</organism>
<evidence type="ECO:0000313" key="4">
    <source>
        <dbReference type="Proteomes" id="UP000358159"/>
    </source>
</evidence>
<proteinExistence type="predicted"/>
<sequence>MNISVYLFGEFSVGYSQYPNDYAKIIFESFAKSAQATTQITIHRDGDLMYYGYIRKMENAEYLGVCVVVNGKYITQLDGMFAIYEQVIESMVRNGYLIHYGDKGEITSKVGQLYENREEIDLITSNLQAAFDRLEGSSKKLPAVNYGVAKNSVKSFSIQDDGQEIIKSSYTNGYTFIYKSKGYNTAQMNSYKGVVARKDKQIQELQDERIKLKSEVSSLKNKQRNTKWVAMLSIVALVLFGIVYLKVINPSEVTKKDMGAYVYYGPMENGEPNGTGVAIYHKNDKDGRLYYYGNFNDGKRIDNNAIMFYKDGSYFKGSMNEDKWYKGLFFDVEKAHFIGEFKDNKPWNGEWYKHVKEQTIVDGE</sequence>
<keyword evidence="2" id="KW-0472">Membrane</keyword>
<keyword evidence="2" id="KW-0812">Transmembrane</keyword>
<name>A0A6A7VR76_9BACT</name>
<feature type="transmembrane region" description="Helical" evidence="2">
    <location>
        <begin position="228"/>
        <end position="248"/>
    </location>
</feature>
<evidence type="ECO:0000313" key="3">
    <source>
        <dbReference type="EMBL" id="MQO56307.1"/>
    </source>
</evidence>
<reference evidence="3 4" key="1">
    <citation type="submission" date="2019-09" db="EMBL/GenBank/DDBJ databases">
        <title>Distinct polysaccharide growth profiles of human intestinal Prevotella copri isolates.</title>
        <authorList>
            <person name="Fehlner-Peach H."/>
            <person name="Magnabosco C."/>
            <person name="Raghavan V."/>
            <person name="Scher J.U."/>
            <person name="Tett A."/>
            <person name="Cox L.M."/>
            <person name="Gottsegen C."/>
            <person name="Watters A."/>
            <person name="Wiltshire- Gordon J.D."/>
            <person name="Segata N."/>
            <person name="Bonneau R."/>
            <person name="Littman D.R."/>
        </authorList>
    </citation>
    <scope>NUCLEOTIDE SEQUENCE [LARGE SCALE GENOMIC DNA]</scope>
    <source>
        <strain evidence="3 4">BVe41219</strain>
    </source>
</reference>
<feature type="coiled-coil region" evidence="1">
    <location>
        <begin position="188"/>
        <end position="222"/>
    </location>
</feature>
<dbReference type="RefSeq" id="WP_153095062.1">
    <property type="nucleotide sequence ID" value="NZ_VZAK01000007.1"/>
</dbReference>
<comment type="caution">
    <text evidence="3">The sequence shown here is derived from an EMBL/GenBank/DDBJ whole genome shotgun (WGS) entry which is preliminary data.</text>
</comment>
<accession>A0A6A7VR76</accession>
<evidence type="ECO:0008006" key="5">
    <source>
        <dbReference type="Google" id="ProtNLM"/>
    </source>
</evidence>
<protein>
    <recommendedName>
        <fullName evidence="5">MORN repeat-containing protein</fullName>
    </recommendedName>
</protein>
<evidence type="ECO:0000256" key="2">
    <source>
        <dbReference type="SAM" id="Phobius"/>
    </source>
</evidence>
<keyword evidence="2" id="KW-1133">Transmembrane helix</keyword>
<dbReference type="AlphaFoldDB" id="A0A6A7VR76"/>
<evidence type="ECO:0000256" key="1">
    <source>
        <dbReference type="SAM" id="Coils"/>
    </source>
</evidence>
<dbReference type="EMBL" id="VZAZ01000049">
    <property type="protein sequence ID" value="MQO56307.1"/>
    <property type="molecule type" value="Genomic_DNA"/>
</dbReference>
<dbReference type="SUPFAM" id="SSF82185">
    <property type="entry name" value="Histone H3 K4-specific methyltransferase SET7/9 N-terminal domain"/>
    <property type="match status" value="1"/>
</dbReference>
<keyword evidence="1" id="KW-0175">Coiled coil</keyword>